<keyword evidence="5" id="KW-1185">Reference proteome</keyword>
<evidence type="ECO:0000313" key="5">
    <source>
        <dbReference type="Proteomes" id="UP001596074"/>
    </source>
</evidence>
<evidence type="ECO:0000259" key="3">
    <source>
        <dbReference type="PROSITE" id="PS51186"/>
    </source>
</evidence>
<protein>
    <submittedName>
        <fullName evidence="4">GNAT family N-acetyltransferase</fullName>
        <ecNumber evidence="4">2.3.-.-</ecNumber>
    </submittedName>
</protein>
<keyword evidence="1 4" id="KW-0808">Transferase</keyword>
<gene>
    <name evidence="4" type="ORF">ACFPZN_33115</name>
</gene>
<dbReference type="RefSeq" id="WP_378286236.1">
    <property type="nucleotide sequence ID" value="NZ_JBHSON010000054.1"/>
</dbReference>
<dbReference type="GO" id="GO:0016746">
    <property type="term" value="F:acyltransferase activity"/>
    <property type="evidence" value="ECO:0007669"/>
    <property type="project" value="UniProtKB-KW"/>
</dbReference>
<accession>A0ABW1A5S7</accession>
<keyword evidence="2 4" id="KW-0012">Acyltransferase</keyword>
<reference evidence="5" key="1">
    <citation type="journal article" date="2019" name="Int. J. Syst. Evol. Microbiol.">
        <title>The Global Catalogue of Microorganisms (GCM) 10K type strain sequencing project: providing services to taxonomists for standard genome sequencing and annotation.</title>
        <authorList>
            <consortium name="The Broad Institute Genomics Platform"/>
            <consortium name="The Broad Institute Genome Sequencing Center for Infectious Disease"/>
            <person name="Wu L."/>
            <person name="Ma J."/>
        </authorList>
    </citation>
    <scope>NUCLEOTIDE SEQUENCE [LARGE SCALE GENOMIC DNA]</scope>
    <source>
        <strain evidence="5">KCTC 42087</strain>
    </source>
</reference>
<dbReference type="InterPro" id="IPR016181">
    <property type="entry name" value="Acyl_CoA_acyltransferase"/>
</dbReference>
<proteinExistence type="predicted"/>
<dbReference type="PROSITE" id="PS51186">
    <property type="entry name" value="GNAT"/>
    <property type="match status" value="1"/>
</dbReference>
<dbReference type="SUPFAM" id="SSF55729">
    <property type="entry name" value="Acyl-CoA N-acyltransferases (Nat)"/>
    <property type="match status" value="1"/>
</dbReference>
<dbReference type="EC" id="2.3.-.-" evidence="4"/>
<evidence type="ECO:0000313" key="4">
    <source>
        <dbReference type="EMBL" id="MFC5750491.1"/>
    </source>
</evidence>
<evidence type="ECO:0000256" key="1">
    <source>
        <dbReference type="ARBA" id="ARBA00022679"/>
    </source>
</evidence>
<dbReference type="PANTHER" id="PTHR43877">
    <property type="entry name" value="AMINOALKYLPHOSPHONATE N-ACETYLTRANSFERASE-RELATED-RELATED"/>
    <property type="match status" value="1"/>
</dbReference>
<dbReference type="InterPro" id="IPR050832">
    <property type="entry name" value="Bact_Acetyltransf"/>
</dbReference>
<sequence>MDLEHLDGTAVQERFAEIEGVYAEAFPRYDLDDYRTRMGHQIPARGFEAVTARDAGALAGFVYGLPLTRSAWWDGLEPPPPDGFTTETGERTFAVIDLAVRSAYRGRGLGRRLMDELLTGRTEERATLATGMDEHENQQMYQRWGWRKVGRVPGQEGETEPWFDLYAIDLRGPEASSSP</sequence>
<dbReference type="CDD" id="cd04301">
    <property type="entry name" value="NAT_SF"/>
    <property type="match status" value="1"/>
</dbReference>
<comment type="caution">
    <text evidence="4">The sequence shown here is derived from an EMBL/GenBank/DDBJ whole genome shotgun (WGS) entry which is preliminary data.</text>
</comment>
<dbReference type="Pfam" id="PF00583">
    <property type="entry name" value="Acetyltransf_1"/>
    <property type="match status" value="1"/>
</dbReference>
<dbReference type="EMBL" id="JBHSON010000054">
    <property type="protein sequence ID" value="MFC5750491.1"/>
    <property type="molecule type" value="Genomic_DNA"/>
</dbReference>
<evidence type="ECO:0000256" key="2">
    <source>
        <dbReference type="ARBA" id="ARBA00023315"/>
    </source>
</evidence>
<name>A0ABW1A5S7_9ACTN</name>
<feature type="domain" description="N-acetyltransferase" evidence="3">
    <location>
        <begin position="1"/>
        <end position="171"/>
    </location>
</feature>
<organism evidence="4 5">
    <name type="scientific">Actinomadura rugatobispora</name>
    <dbReference type="NCBI Taxonomy" id="1994"/>
    <lineage>
        <taxon>Bacteria</taxon>
        <taxon>Bacillati</taxon>
        <taxon>Actinomycetota</taxon>
        <taxon>Actinomycetes</taxon>
        <taxon>Streptosporangiales</taxon>
        <taxon>Thermomonosporaceae</taxon>
        <taxon>Actinomadura</taxon>
    </lineage>
</organism>
<dbReference type="Gene3D" id="3.40.630.30">
    <property type="match status" value="1"/>
</dbReference>
<dbReference type="Proteomes" id="UP001596074">
    <property type="component" value="Unassembled WGS sequence"/>
</dbReference>
<dbReference type="InterPro" id="IPR000182">
    <property type="entry name" value="GNAT_dom"/>
</dbReference>